<feature type="compositionally biased region" description="Basic and acidic residues" evidence="2">
    <location>
        <begin position="431"/>
        <end position="444"/>
    </location>
</feature>
<accession>A0A934N871</accession>
<organism evidence="5 6">
    <name type="scientific">Candidatus Nephthysia bennettiae</name>
    <dbReference type="NCBI Taxonomy" id="3127016"/>
    <lineage>
        <taxon>Bacteria</taxon>
        <taxon>Bacillati</taxon>
        <taxon>Candidatus Dormiibacterota</taxon>
        <taxon>Candidatus Dormibacteria</taxon>
        <taxon>Candidatus Dormibacterales</taxon>
        <taxon>Candidatus Dormibacteraceae</taxon>
        <taxon>Candidatus Nephthysia</taxon>
    </lineage>
</organism>
<dbReference type="InterPro" id="IPR048433">
    <property type="entry name" value="YNCE-like_beta-prop"/>
</dbReference>
<dbReference type="Pfam" id="PF21783">
    <property type="entry name" value="YNCE"/>
    <property type="match status" value="1"/>
</dbReference>
<sequence length="872" mass="91879">MRRRGGSPWIFIVCALVALLATCADVFAAARATGPAATRSPGGGLLVNGRAITPAGRQAPLGDLPVSSTLSPDGAHLLVVNSGAGVQSAQVVDTKTGGVVQTVPYAAPDSAFVGAAYSPDGAHAYVAGGGSGVVHAFGVAADGLLTRAADIHLGTPKQNPFPTGLSVSPDGSRLAVANNLAGSVDLVDLRSRRVVASVPAGGYPYAALFSRDGARVYVSNWGDATVSVIDVASASVIATIDVGQHPNAMLWLSAERLAVADANSDAVSLVDTRSNHEVARVSMRPYANAPSGSSPQGLEASADGTRLYVADAGSDEISVVQLPAAASDTGARVLGRIPTAWYPTSVTLSKDGSRLYVTNAKGNGAGPNDSGFYPDPTRRGVPAQRSGYADRYCGCTLDRFAGSMIVGTLSTIDVPRPERLAIYSQQVARDNHYGDSSVDDRDRGNPVPLAGRGSPIKHVIYVIKENRTYDQVFGDLKPGNGAPGLTMFGARNTPNLHALASRFGILDNFYADAEVSADGHNWATSADASDYNQKMWPQKYSPGRGRNRGYDFEGGSTINLSPGGYLWDAAWQAGLSVRDYGEFASNAPAGSAHLIPQTDAGSCAGPVARSYTGTAIPAGQVLCFGPTTVNAATTPSLNGREDPNFRTYDLRYRESDRVQEWSREFAQFERDGNLPAFEIMRLPNDHTAGTTPGRLTPQEYVAENDQAVGKVVDAVSHSKDWPTTAIFVTEDDAQNGPDHVDAHRTESLVISPYTQRSKPFVDHTLYDTSAMVRTMELILGMRPLSQFDANATPMWRLFHAGTDLRPYTALPESSATATLNTANSYGAVLSAGWSFDSEDLAPMTELNQVLWHAVKGPGVPYPTEPGGGSDGE</sequence>
<feature type="region of interest" description="Disordered" evidence="2">
    <location>
        <begin position="431"/>
        <end position="450"/>
    </location>
</feature>
<proteinExistence type="predicted"/>
<evidence type="ECO:0000256" key="1">
    <source>
        <dbReference type="ARBA" id="ARBA00022729"/>
    </source>
</evidence>
<dbReference type="PANTHER" id="PTHR47197">
    <property type="entry name" value="PROTEIN NIRF"/>
    <property type="match status" value="1"/>
</dbReference>
<dbReference type="RefSeq" id="WP_338202750.1">
    <property type="nucleotide sequence ID" value="NZ_JAEKNR010000145.1"/>
</dbReference>
<keyword evidence="6" id="KW-1185">Reference proteome</keyword>
<protein>
    <submittedName>
        <fullName evidence="5">Bifunctional YncE family protein/alkaline phosphatase family protein</fullName>
    </submittedName>
</protein>
<evidence type="ECO:0000259" key="4">
    <source>
        <dbReference type="Pfam" id="PF21783"/>
    </source>
</evidence>
<feature type="chain" id="PRO_5037113252" evidence="3">
    <location>
        <begin position="29"/>
        <end position="872"/>
    </location>
</feature>
<dbReference type="EMBL" id="JAEKNR010000145">
    <property type="protein sequence ID" value="MBJ7599256.1"/>
    <property type="molecule type" value="Genomic_DNA"/>
</dbReference>
<evidence type="ECO:0000313" key="6">
    <source>
        <dbReference type="Proteomes" id="UP000612893"/>
    </source>
</evidence>
<gene>
    <name evidence="5" type="ORF">JF922_14425</name>
</gene>
<dbReference type="SUPFAM" id="SSF50969">
    <property type="entry name" value="YVTN repeat-like/Quinoprotein amine dehydrogenase"/>
    <property type="match status" value="1"/>
</dbReference>
<dbReference type="NCBIfam" id="TIGR02276">
    <property type="entry name" value="beta_rpt_yvtn"/>
    <property type="match status" value="1"/>
</dbReference>
<dbReference type="AlphaFoldDB" id="A0A934N871"/>
<feature type="domain" description="YNCE-like beta-propeller" evidence="4">
    <location>
        <begin position="172"/>
        <end position="250"/>
    </location>
</feature>
<dbReference type="Gene3D" id="2.130.10.10">
    <property type="entry name" value="YVTN repeat-like/Quinoprotein amine dehydrogenase"/>
    <property type="match status" value="3"/>
</dbReference>
<comment type="caution">
    <text evidence="5">The sequence shown here is derived from an EMBL/GenBank/DDBJ whole genome shotgun (WGS) entry which is preliminary data.</text>
</comment>
<dbReference type="PANTHER" id="PTHR47197:SF3">
    <property type="entry name" value="DIHYDRO-HEME D1 DEHYDROGENASE"/>
    <property type="match status" value="1"/>
</dbReference>
<dbReference type="InterPro" id="IPR011964">
    <property type="entry name" value="YVTN_b-propeller_repeat"/>
</dbReference>
<dbReference type="InterPro" id="IPR011044">
    <property type="entry name" value="Quino_amine_DH_bsu"/>
</dbReference>
<dbReference type="InterPro" id="IPR017850">
    <property type="entry name" value="Alkaline_phosphatase_core_sf"/>
</dbReference>
<dbReference type="Proteomes" id="UP000612893">
    <property type="component" value="Unassembled WGS sequence"/>
</dbReference>
<evidence type="ECO:0000313" key="5">
    <source>
        <dbReference type="EMBL" id="MBJ7599256.1"/>
    </source>
</evidence>
<reference evidence="5" key="1">
    <citation type="submission" date="2020-10" db="EMBL/GenBank/DDBJ databases">
        <title>Ca. Dormibacterota MAGs.</title>
        <authorList>
            <person name="Montgomery K."/>
        </authorList>
    </citation>
    <scope>NUCLEOTIDE SEQUENCE [LARGE SCALE GENOMIC DNA]</scope>
    <source>
        <strain evidence="5">SC8812_S17_10</strain>
    </source>
</reference>
<evidence type="ECO:0000256" key="2">
    <source>
        <dbReference type="SAM" id="MobiDB-lite"/>
    </source>
</evidence>
<dbReference type="InterPro" id="IPR051200">
    <property type="entry name" value="Host-pathogen_enzymatic-act"/>
</dbReference>
<dbReference type="InterPro" id="IPR015943">
    <property type="entry name" value="WD40/YVTN_repeat-like_dom_sf"/>
</dbReference>
<keyword evidence="1 3" id="KW-0732">Signal</keyword>
<name>A0A934N871_9BACT</name>
<feature type="signal peptide" evidence="3">
    <location>
        <begin position="1"/>
        <end position="28"/>
    </location>
</feature>
<evidence type="ECO:0000256" key="3">
    <source>
        <dbReference type="SAM" id="SignalP"/>
    </source>
</evidence>
<dbReference type="Gene3D" id="3.40.720.10">
    <property type="entry name" value="Alkaline Phosphatase, subunit A"/>
    <property type="match status" value="1"/>
</dbReference>